<sequence>MQLVFSDAQYWEDFLPLTFTRPVAEMRCGILTFSERWQKILDNTEISYFTENYLQNKFRNPEEKESLFLVTNFLPTQQVIQQIKDLKQGEALVYEDELIAARINMKDFSLNQIEKMTDIKEELTFFKKPTDLFTYNDKAIDFDFELLTKGKTSQELSSTNGFLGDKKDLFIEEGAQIEFSTLNTKTGKIYIGKNADVMEGCNLRGPIALCEDSQLKLGAKVYGATTVGPHSKVGGEVNNIIIFGYSSKGHDGFLGNSVVGEWCNFGADTNSSNLKNNYSNVKLWNYRTKSFEDTGLQFAGLIMGDHSKTAINTQLNTGTVVGVASNIFKEGFPPNLVENFSWGGFKDDERFKLDKAYEVAERAMARRKVALTDDDKAIFKYIFDTY</sequence>
<dbReference type="InterPro" id="IPR023917">
    <property type="entry name" value="Bifunctiontional_GlmU_bac-type"/>
</dbReference>
<dbReference type="InterPro" id="IPR011004">
    <property type="entry name" value="Trimer_LpxA-like_sf"/>
</dbReference>
<dbReference type="RefSeq" id="WP_089795514.1">
    <property type="nucleotide sequence ID" value="NZ_FOIU01000004.1"/>
</dbReference>
<dbReference type="Pfam" id="PF13562">
    <property type="entry name" value="NTP_transf_4"/>
    <property type="match status" value="1"/>
</dbReference>
<reference evidence="4" key="1">
    <citation type="submission" date="2016-10" db="EMBL/GenBank/DDBJ databases">
        <authorList>
            <person name="Varghese N."/>
            <person name="Submissions S."/>
        </authorList>
    </citation>
    <scope>NUCLEOTIDE SEQUENCE [LARGE SCALE GENOMIC DNA]</scope>
    <source>
        <strain evidence="4">DSM 17724</strain>
    </source>
</reference>
<dbReference type="OrthoDB" id="9784832at2"/>
<gene>
    <name evidence="3" type="ORF">SAMN05421841_3842</name>
</gene>
<dbReference type="AlphaFoldDB" id="A0A1I0S2H3"/>
<protein>
    <submittedName>
        <fullName evidence="3">UDP-N-acetylglucosamine diphosphorylase/glucosamine-1-phosphate N-acetyltransferase</fullName>
    </submittedName>
</protein>
<evidence type="ECO:0000256" key="1">
    <source>
        <dbReference type="ARBA" id="ARBA00022679"/>
    </source>
</evidence>
<organism evidence="3 4">
    <name type="scientific">Chryseobacterium wanjuense</name>
    <dbReference type="NCBI Taxonomy" id="356305"/>
    <lineage>
        <taxon>Bacteria</taxon>
        <taxon>Pseudomonadati</taxon>
        <taxon>Bacteroidota</taxon>
        <taxon>Flavobacteriia</taxon>
        <taxon>Flavobacteriales</taxon>
        <taxon>Weeksellaceae</taxon>
        <taxon>Chryseobacterium group</taxon>
        <taxon>Chryseobacterium</taxon>
    </lineage>
</organism>
<proteinExistence type="predicted"/>
<evidence type="ECO:0000313" key="4">
    <source>
        <dbReference type="Proteomes" id="UP000199469"/>
    </source>
</evidence>
<keyword evidence="2" id="KW-0012">Acyltransferase</keyword>
<dbReference type="PANTHER" id="PTHR43584">
    <property type="entry name" value="NUCLEOTIDYL TRANSFERASE"/>
    <property type="match status" value="1"/>
</dbReference>
<name>A0A1I0S2H3_9FLAO</name>
<dbReference type="InterPro" id="IPR050065">
    <property type="entry name" value="GlmU-like"/>
</dbReference>
<dbReference type="GO" id="GO:0016746">
    <property type="term" value="F:acyltransferase activity"/>
    <property type="evidence" value="ECO:0007669"/>
    <property type="project" value="UniProtKB-KW"/>
</dbReference>
<evidence type="ECO:0000256" key="2">
    <source>
        <dbReference type="ARBA" id="ARBA00023315"/>
    </source>
</evidence>
<accession>A0A1I0S2H3</accession>
<evidence type="ECO:0000313" key="3">
    <source>
        <dbReference type="EMBL" id="SEW48608.1"/>
    </source>
</evidence>
<keyword evidence="1 3" id="KW-0808">Transferase</keyword>
<dbReference type="EMBL" id="FOIU01000004">
    <property type="protein sequence ID" value="SEW48608.1"/>
    <property type="molecule type" value="Genomic_DNA"/>
</dbReference>
<dbReference type="PANTHER" id="PTHR43584:SF9">
    <property type="entry name" value="TRANSFERASE HEXAPEPTIDE REPEAT CONTAINING PROTEIN"/>
    <property type="match status" value="1"/>
</dbReference>
<dbReference type="Gene3D" id="2.160.10.10">
    <property type="entry name" value="Hexapeptide repeat proteins"/>
    <property type="match status" value="1"/>
</dbReference>
<dbReference type="NCBIfam" id="TIGR03991">
    <property type="entry name" value="alt_bact_glmU"/>
    <property type="match status" value="1"/>
</dbReference>
<dbReference type="Proteomes" id="UP000199469">
    <property type="component" value="Unassembled WGS sequence"/>
</dbReference>
<keyword evidence="4" id="KW-1185">Reference proteome</keyword>
<dbReference type="SUPFAM" id="SSF51161">
    <property type="entry name" value="Trimeric LpxA-like enzymes"/>
    <property type="match status" value="1"/>
</dbReference>
<dbReference type="STRING" id="356305.SAMN05421841_3842"/>
<dbReference type="GO" id="GO:0016779">
    <property type="term" value="F:nucleotidyltransferase activity"/>
    <property type="evidence" value="ECO:0007669"/>
    <property type="project" value="UniProtKB-ARBA"/>
</dbReference>